<dbReference type="OrthoDB" id="1112980at2759"/>
<feature type="compositionally biased region" description="Low complexity" evidence="1">
    <location>
        <begin position="25"/>
        <end position="34"/>
    </location>
</feature>
<dbReference type="InterPro" id="IPR027921">
    <property type="entry name" value="NOPCHAP1"/>
</dbReference>
<dbReference type="HOGENOM" id="CLU_092848_1_1_1"/>
<feature type="compositionally biased region" description="Acidic residues" evidence="1">
    <location>
        <begin position="35"/>
        <end position="57"/>
    </location>
</feature>
<dbReference type="STRING" id="933388.S8AVB3"/>
<sequence length="199" mass="21456">MSMAAIKQTEDSHKRQPLDSDDDPTSSSGSSSSESETESEEEEEDSEDERADAEMGDGQERTSASAASIPHLAGRPKPNIHRVQGGSDLLSRLSAFLPKMKDANEDLEKEIAAGRGQEMVLDSVDEDGKDYIEMNLGLGVLEEKRSDDQDMSSGEESDDERPTADSDQLDADGDSDLLGQLMGGITSSKIKPSIEEMAE</sequence>
<dbReference type="AlphaFoldDB" id="S8AVB3"/>
<dbReference type="eggNOG" id="ENOG502SBR7">
    <property type="taxonomic scope" value="Eukaryota"/>
</dbReference>
<dbReference type="Proteomes" id="UP000019376">
    <property type="component" value="Unassembled WGS sequence"/>
</dbReference>
<dbReference type="Pfam" id="PF15370">
    <property type="entry name" value="NOPCHAP1"/>
    <property type="match status" value="1"/>
</dbReference>
<evidence type="ECO:0000256" key="1">
    <source>
        <dbReference type="SAM" id="MobiDB-lite"/>
    </source>
</evidence>
<organism evidence="2 3">
    <name type="scientific">Penicillium oxalicum (strain 114-2 / CGMCC 5302)</name>
    <name type="common">Penicillium decumbens</name>
    <dbReference type="NCBI Taxonomy" id="933388"/>
    <lineage>
        <taxon>Eukaryota</taxon>
        <taxon>Fungi</taxon>
        <taxon>Dikarya</taxon>
        <taxon>Ascomycota</taxon>
        <taxon>Pezizomycotina</taxon>
        <taxon>Eurotiomycetes</taxon>
        <taxon>Eurotiomycetidae</taxon>
        <taxon>Eurotiales</taxon>
        <taxon>Aspergillaceae</taxon>
        <taxon>Penicillium</taxon>
    </lineage>
</organism>
<dbReference type="PANTHER" id="PTHR38489">
    <property type="entry name" value="HISTONE CHAPERONE DOMAIN-CONTAINING PROTEIN"/>
    <property type="match status" value="1"/>
</dbReference>
<proteinExistence type="predicted"/>
<protein>
    <submittedName>
        <fullName evidence="2">Uncharacterized protein</fullName>
    </submittedName>
</protein>
<feature type="compositionally biased region" description="Acidic residues" evidence="1">
    <location>
        <begin position="149"/>
        <end position="159"/>
    </location>
</feature>
<keyword evidence="3" id="KW-1185">Reference proteome</keyword>
<feature type="region of interest" description="Disordered" evidence="1">
    <location>
        <begin position="1"/>
        <end position="86"/>
    </location>
</feature>
<dbReference type="PANTHER" id="PTHR38489:SF1">
    <property type="entry name" value="HISTONE CHAPERONE DOMAIN-CONTAINING PROTEIN"/>
    <property type="match status" value="1"/>
</dbReference>
<feature type="compositionally biased region" description="Basic and acidic residues" evidence="1">
    <location>
        <begin position="8"/>
        <end position="18"/>
    </location>
</feature>
<reference evidence="2 3" key="1">
    <citation type="journal article" date="2013" name="PLoS ONE">
        <title>Genomic and secretomic analyses reveal unique features of the lignocellulolytic enzyme system of Penicillium decumbens.</title>
        <authorList>
            <person name="Liu G."/>
            <person name="Zhang L."/>
            <person name="Wei X."/>
            <person name="Zou G."/>
            <person name="Qin Y."/>
            <person name="Ma L."/>
            <person name="Li J."/>
            <person name="Zheng H."/>
            <person name="Wang S."/>
            <person name="Wang C."/>
            <person name="Xun L."/>
            <person name="Zhao G.-P."/>
            <person name="Zhou Z."/>
            <person name="Qu Y."/>
        </authorList>
    </citation>
    <scope>NUCLEOTIDE SEQUENCE [LARGE SCALE GENOMIC DNA]</scope>
    <source>
        <strain evidence="3">114-2 / CGMCC 5302</strain>
    </source>
</reference>
<gene>
    <name evidence="2" type="ORF">PDE_00728</name>
</gene>
<dbReference type="EMBL" id="KB644408">
    <property type="protein sequence ID" value="EPS25792.1"/>
    <property type="molecule type" value="Genomic_DNA"/>
</dbReference>
<evidence type="ECO:0000313" key="2">
    <source>
        <dbReference type="EMBL" id="EPS25792.1"/>
    </source>
</evidence>
<dbReference type="GO" id="GO:0000492">
    <property type="term" value="P:box C/D snoRNP assembly"/>
    <property type="evidence" value="ECO:0007669"/>
    <property type="project" value="InterPro"/>
</dbReference>
<accession>S8AVB3</accession>
<dbReference type="PhylomeDB" id="S8AVB3"/>
<evidence type="ECO:0000313" key="3">
    <source>
        <dbReference type="Proteomes" id="UP000019376"/>
    </source>
</evidence>
<feature type="region of interest" description="Disordered" evidence="1">
    <location>
        <begin position="139"/>
        <end position="199"/>
    </location>
</feature>
<name>S8AVB3_PENO1</name>